<name>A0A8H6BYH0_CANAX</name>
<evidence type="ECO:0008006" key="3">
    <source>
        <dbReference type="Google" id="ProtNLM"/>
    </source>
</evidence>
<proteinExistence type="predicted"/>
<evidence type="ECO:0000313" key="1">
    <source>
        <dbReference type="EMBL" id="KAF6069790.1"/>
    </source>
</evidence>
<organism evidence="1 2">
    <name type="scientific">Candida albicans</name>
    <name type="common">Yeast</name>
    <dbReference type="NCBI Taxonomy" id="5476"/>
    <lineage>
        <taxon>Eukaryota</taxon>
        <taxon>Fungi</taxon>
        <taxon>Dikarya</taxon>
        <taxon>Ascomycota</taxon>
        <taxon>Saccharomycotina</taxon>
        <taxon>Pichiomycetes</taxon>
        <taxon>Debaryomycetaceae</taxon>
        <taxon>Candida/Lodderomyces clade</taxon>
        <taxon>Candida</taxon>
    </lineage>
</organism>
<dbReference type="Gene3D" id="3.40.140.10">
    <property type="entry name" value="Cytidine Deaminase, domain 2"/>
    <property type="match status" value="1"/>
</dbReference>
<dbReference type="OMA" id="ISTHEMP"/>
<dbReference type="SMR" id="A0A8H6BYH0"/>
<dbReference type="Proteomes" id="UP000536275">
    <property type="component" value="Unassembled WGS sequence"/>
</dbReference>
<dbReference type="EMBL" id="JABWAD010000030">
    <property type="protein sequence ID" value="KAF6069790.1"/>
    <property type="molecule type" value="Genomic_DNA"/>
</dbReference>
<comment type="caution">
    <text evidence="1">The sequence shown here is derived from an EMBL/GenBank/DDBJ whole genome shotgun (WGS) entry which is preliminary data.</text>
</comment>
<dbReference type="AlphaFoldDB" id="A0A8H6BYH0"/>
<accession>A0A8H6BYH0</accession>
<protein>
    <recommendedName>
        <fullName evidence="3">JAB1/MPN/MOV34 metalloenzyme domain-containing protein</fullName>
    </recommendedName>
</protein>
<gene>
    <name evidence="1" type="ORF">FOB64_002869</name>
</gene>
<sequence>MIVELHSDVLLHVSDLFARGVENKLGLLLGYGLDDRLVVVKPIELAQVDPQYLEKRYSLFKDVYPNLSIVGVYEIGGNNPDRANILDIPAGRILYVSVDHNIQFKSFIDGDLVKTVIESSETEVIATKTIDTNKEYTKGRPKDELTVAEFNQNMVNTLTKLYERLTKILETKGMDKEIVEIANALRCYKHVKQSTDMKLQAAELALITEQIAELERTKIGIAKKILVKEPGLV</sequence>
<evidence type="ECO:0000313" key="2">
    <source>
        <dbReference type="Proteomes" id="UP000536275"/>
    </source>
</evidence>
<reference evidence="1 2" key="1">
    <citation type="submission" date="2020-03" db="EMBL/GenBank/DDBJ databases">
        <title>FDA dAtabase for Regulatory Grade micrObial Sequences (FDA-ARGOS): Supporting development and validation of Infectious Disease Dx tests.</title>
        <authorList>
            <person name="Campos J."/>
            <person name="Goldberg B."/>
            <person name="Tallon L."/>
            <person name="Sadzewicz L."/>
            <person name="Vavikolanu K."/>
            <person name="Mehta A."/>
            <person name="Aluvathingal J."/>
            <person name="Nadendla S."/>
            <person name="Nandy P."/>
            <person name="Geyer C."/>
            <person name="Yan Y."/>
            <person name="Sichtig H."/>
        </authorList>
    </citation>
    <scope>NUCLEOTIDE SEQUENCE [LARGE SCALE GENOMIC DNA]</scope>
    <source>
        <strain evidence="1 2">FDAARGOS_656</strain>
    </source>
</reference>